<dbReference type="Gene3D" id="1.10.10.10">
    <property type="entry name" value="Winged helix-like DNA-binding domain superfamily/Winged helix DNA-binding domain"/>
    <property type="match status" value="1"/>
</dbReference>
<dbReference type="PROSITE" id="PS51683">
    <property type="entry name" value="SAM_OMT_II"/>
    <property type="match status" value="1"/>
</dbReference>
<accession>A0ABP4VW68</accession>
<gene>
    <name evidence="6" type="ORF">GCM10009681_08290</name>
</gene>
<dbReference type="InterPro" id="IPR029063">
    <property type="entry name" value="SAM-dependent_MTases_sf"/>
</dbReference>
<dbReference type="PANTHER" id="PTHR43712:SF2">
    <property type="entry name" value="O-METHYLTRANSFERASE CICE"/>
    <property type="match status" value="1"/>
</dbReference>
<dbReference type="Gene3D" id="3.40.50.150">
    <property type="entry name" value="Vaccinia Virus protein VP39"/>
    <property type="match status" value="1"/>
</dbReference>
<feature type="domain" description="O-methyltransferase dimerisation" evidence="5">
    <location>
        <begin position="21"/>
        <end position="96"/>
    </location>
</feature>
<reference evidence="7" key="1">
    <citation type="journal article" date="2019" name="Int. J. Syst. Evol. Microbiol.">
        <title>The Global Catalogue of Microorganisms (GCM) 10K type strain sequencing project: providing services to taxonomists for standard genome sequencing and annotation.</title>
        <authorList>
            <consortium name="The Broad Institute Genomics Platform"/>
            <consortium name="The Broad Institute Genome Sequencing Center for Infectious Disease"/>
            <person name="Wu L."/>
            <person name="Ma J."/>
        </authorList>
    </citation>
    <scope>NUCLEOTIDE SEQUENCE [LARGE SCALE GENOMIC DNA]</scope>
    <source>
        <strain evidence="7">JCM 13249</strain>
    </source>
</reference>
<dbReference type="Gene3D" id="1.10.287.1350">
    <property type="match status" value="1"/>
</dbReference>
<evidence type="ECO:0000259" key="5">
    <source>
        <dbReference type="Pfam" id="PF08100"/>
    </source>
</evidence>
<dbReference type="InterPro" id="IPR036388">
    <property type="entry name" value="WH-like_DNA-bd_sf"/>
</dbReference>
<dbReference type="InterPro" id="IPR012967">
    <property type="entry name" value="COMT_dimerisation"/>
</dbReference>
<dbReference type="InterPro" id="IPR036390">
    <property type="entry name" value="WH_DNA-bd_sf"/>
</dbReference>
<evidence type="ECO:0000256" key="3">
    <source>
        <dbReference type="ARBA" id="ARBA00022691"/>
    </source>
</evidence>
<protein>
    <submittedName>
        <fullName evidence="6">Methyltransferase</fullName>
    </submittedName>
</protein>
<dbReference type="PANTHER" id="PTHR43712">
    <property type="entry name" value="PUTATIVE (AFU_ORTHOLOGUE AFUA_4G14580)-RELATED"/>
    <property type="match status" value="1"/>
</dbReference>
<dbReference type="Pfam" id="PF00891">
    <property type="entry name" value="Methyltransf_2"/>
    <property type="match status" value="1"/>
</dbReference>
<dbReference type="SUPFAM" id="SSF53335">
    <property type="entry name" value="S-adenosyl-L-methionine-dependent methyltransferases"/>
    <property type="match status" value="1"/>
</dbReference>
<dbReference type="GO" id="GO:0032259">
    <property type="term" value="P:methylation"/>
    <property type="evidence" value="ECO:0007669"/>
    <property type="project" value="UniProtKB-KW"/>
</dbReference>
<evidence type="ECO:0000313" key="6">
    <source>
        <dbReference type="EMBL" id="GAA1739766.1"/>
    </source>
</evidence>
<dbReference type="SUPFAM" id="SSF46785">
    <property type="entry name" value="Winged helix' DNA-binding domain"/>
    <property type="match status" value="1"/>
</dbReference>
<dbReference type="Proteomes" id="UP001500655">
    <property type="component" value="Unassembled WGS sequence"/>
</dbReference>
<feature type="domain" description="O-methyltransferase C-terminal" evidence="4">
    <location>
        <begin position="119"/>
        <end position="329"/>
    </location>
</feature>
<dbReference type="Pfam" id="PF08100">
    <property type="entry name" value="Dimerisation"/>
    <property type="match status" value="1"/>
</dbReference>
<proteinExistence type="predicted"/>
<dbReference type="EMBL" id="BAAALS010000003">
    <property type="protein sequence ID" value="GAA1739766.1"/>
    <property type="molecule type" value="Genomic_DNA"/>
</dbReference>
<comment type="caution">
    <text evidence="6">The sequence shown here is derived from an EMBL/GenBank/DDBJ whole genome shotgun (WGS) entry which is preliminary data.</text>
</comment>
<dbReference type="GO" id="GO:0008168">
    <property type="term" value="F:methyltransferase activity"/>
    <property type="evidence" value="ECO:0007669"/>
    <property type="project" value="UniProtKB-KW"/>
</dbReference>
<keyword evidence="2" id="KW-0808">Transferase</keyword>
<keyword evidence="1 6" id="KW-0489">Methyltransferase</keyword>
<organism evidence="6 7">
    <name type="scientific">Luedemannella helvata</name>
    <dbReference type="NCBI Taxonomy" id="349315"/>
    <lineage>
        <taxon>Bacteria</taxon>
        <taxon>Bacillati</taxon>
        <taxon>Actinomycetota</taxon>
        <taxon>Actinomycetes</taxon>
        <taxon>Micromonosporales</taxon>
        <taxon>Micromonosporaceae</taxon>
        <taxon>Luedemannella</taxon>
    </lineage>
</organism>
<evidence type="ECO:0000259" key="4">
    <source>
        <dbReference type="Pfam" id="PF00891"/>
    </source>
</evidence>
<sequence length="349" mass="36391">MTTSQAPAVPVTAGDRERIAQLVCGHMATRVISAAAALGVADLIDPAGSTAAEVAASAGTDPGATLRLLRALAALGVLRETQPGRFTRTGVGELLRTDRPDSMAEFVAMTTDPAMLGGWAHLGEAVRTGREVFPATFGTSFFGHLAEHPELSARFNAAMRQGTRLAAHVLPQAYDFGRFDTVADVGGGDGTLIAAVLTAHPGVRGLLYDTAEGLSQAEATLAAAGVADRCARVAGDFFASVPAGAEAYLLKSILHDWDDERSEVILRHIRAVIPPHGRLLIVDAVLPDVVDPRLSALGHLGDLNMLVQLGGKERTRGDFAALLRAAGFELADVTSLAPARFSLVEAVPV</sequence>
<dbReference type="RefSeq" id="WP_344076980.1">
    <property type="nucleotide sequence ID" value="NZ_BAAALS010000003.1"/>
</dbReference>
<keyword evidence="3" id="KW-0949">S-adenosyl-L-methionine</keyword>
<dbReference type="InterPro" id="IPR001077">
    <property type="entry name" value="COMT_C"/>
</dbReference>
<dbReference type="InterPro" id="IPR016461">
    <property type="entry name" value="COMT-like"/>
</dbReference>
<evidence type="ECO:0000256" key="2">
    <source>
        <dbReference type="ARBA" id="ARBA00022679"/>
    </source>
</evidence>
<name>A0ABP4VW68_9ACTN</name>
<evidence type="ECO:0000313" key="7">
    <source>
        <dbReference type="Proteomes" id="UP001500655"/>
    </source>
</evidence>
<evidence type="ECO:0000256" key="1">
    <source>
        <dbReference type="ARBA" id="ARBA00022603"/>
    </source>
</evidence>
<keyword evidence="7" id="KW-1185">Reference proteome</keyword>
<dbReference type="PIRSF" id="PIRSF005739">
    <property type="entry name" value="O-mtase"/>
    <property type="match status" value="1"/>
</dbReference>